<dbReference type="AlphaFoldDB" id="A0A0R1QJW1"/>
<dbReference type="Gene3D" id="3.30.70.270">
    <property type="match status" value="1"/>
</dbReference>
<feature type="transmembrane region" description="Helical" evidence="1">
    <location>
        <begin position="147"/>
        <end position="165"/>
    </location>
</feature>
<reference evidence="3 4" key="1">
    <citation type="journal article" date="2015" name="Genome Announc.">
        <title>Expanding the biotechnology potential of lactobacilli through comparative genomics of 213 strains and associated genera.</title>
        <authorList>
            <person name="Sun Z."/>
            <person name="Harris H.M."/>
            <person name="McCann A."/>
            <person name="Guo C."/>
            <person name="Argimon S."/>
            <person name="Zhang W."/>
            <person name="Yang X."/>
            <person name="Jeffery I.B."/>
            <person name="Cooney J.C."/>
            <person name="Kagawa T.F."/>
            <person name="Liu W."/>
            <person name="Song Y."/>
            <person name="Salvetti E."/>
            <person name="Wrobel A."/>
            <person name="Rasinkangas P."/>
            <person name="Parkhill J."/>
            <person name="Rea M.C."/>
            <person name="O'Sullivan O."/>
            <person name="Ritari J."/>
            <person name="Douillard F.P."/>
            <person name="Paul Ross R."/>
            <person name="Yang R."/>
            <person name="Briner A.E."/>
            <person name="Felis G.E."/>
            <person name="de Vos W.M."/>
            <person name="Barrangou R."/>
            <person name="Klaenhammer T.R."/>
            <person name="Caufield P.W."/>
            <person name="Cui Y."/>
            <person name="Zhang H."/>
            <person name="O'Toole P.W."/>
        </authorList>
    </citation>
    <scope>NUCLEOTIDE SEQUENCE [LARGE SCALE GENOMIC DNA]</scope>
    <source>
        <strain evidence="3 4">DSM 13343</strain>
    </source>
</reference>
<keyword evidence="4" id="KW-1185">Reference proteome</keyword>
<dbReference type="PANTHER" id="PTHR45138:SF9">
    <property type="entry name" value="DIGUANYLATE CYCLASE DGCM-RELATED"/>
    <property type="match status" value="1"/>
</dbReference>
<dbReference type="EMBL" id="AZEU01000139">
    <property type="protein sequence ID" value="KRL44857.1"/>
    <property type="molecule type" value="Genomic_DNA"/>
</dbReference>
<feature type="domain" description="GGDEF" evidence="2">
    <location>
        <begin position="239"/>
        <end position="375"/>
    </location>
</feature>
<sequence length="382" mass="43018">MASQMIRIAMANLFLVVIATLGFASVYSQIETGTKLRLAKNRSLSAVEQRLPQVIYICGLLILLRVISSGTTGWLFWVMVNLQLIIMMYSNLLVTNLADFVVIQAVGVTMFATAGGMNWLTTPAYLLGCLGIYGERWYGKRLKEHELLYLMPPIVIGAFFWWIVWLNNTTLSPSLAVVNFMGFAWAYFALWDFDHYQRRDQQVIAKLTREVQYDGLTRARNWTMFQRDFNHAYMQINDGPLALIALDLDHFKHINDHHGHLVGNQALMTVSQTIQAYLHAENTEYQFYRTGGEEFAIILPGADLPTAAKIVRACQKRIRQAKVSGSFGEFHLSASFGLAMAASSDGNATAVFKRADHYLYQSKRAGRDCITIEGETLTAESA</sequence>
<organism evidence="3 4">
    <name type="scientific">Lacticaseibacillus manihotivorans DSM 13343 = JCM 12514</name>
    <dbReference type="NCBI Taxonomy" id="1423769"/>
    <lineage>
        <taxon>Bacteria</taxon>
        <taxon>Bacillati</taxon>
        <taxon>Bacillota</taxon>
        <taxon>Bacilli</taxon>
        <taxon>Lactobacillales</taxon>
        <taxon>Lactobacillaceae</taxon>
        <taxon>Lacticaseibacillus</taxon>
    </lineage>
</organism>
<dbReference type="InterPro" id="IPR050469">
    <property type="entry name" value="Diguanylate_Cyclase"/>
</dbReference>
<feature type="transmembrane region" description="Helical" evidence="1">
    <location>
        <begin position="171"/>
        <end position="190"/>
    </location>
</feature>
<evidence type="ECO:0000313" key="4">
    <source>
        <dbReference type="Proteomes" id="UP000051790"/>
    </source>
</evidence>
<gene>
    <name evidence="3" type="ORF">FD01_GL000976</name>
</gene>
<dbReference type="PROSITE" id="PS50887">
    <property type="entry name" value="GGDEF"/>
    <property type="match status" value="1"/>
</dbReference>
<dbReference type="Pfam" id="PF00990">
    <property type="entry name" value="GGDEF"/>
    <property type="match status" value="1"/>
</dbReference>
<dbReference type="InterPro" id="IPR043128">
    <property type="entry name" value="Rev_trsase/Diguanyl_cyclase"/>
</dbReference>
<dbReference type="SMART" id="SM00267">
    <property type="entry name" value="GGDEF"/>
    <property type="match status" value="1"/>
</dbReference>
<dbReference type="Proteomes" id="UP000051790">
    <property type="component" value="Unassembled WGS sequence"/>
</dbReference>
<keyword evidence="1" id="KW-1133">Transmembrane helix</keyword>
<dbReference type="NCBIfam" id="TIGR00254">
    <property type="entry name" value="GGDEF"/>
    <property type="match status" value="1"/>
</dbReference>
<name>A0A0R1QJW1_9LACO</name>
<keyword evidence="1" id="KW-0472">Membrane</keyword>
<dbReference type="InterPro" id="IPR029787">
    <property type="entry name" value="Nucleotide_cyclase"/>
</dbReference>
<keyword evidence="1" id="KW-0812">Transmembrane</keyword>
<dbReference type="PATRIC" id="fig|1423769.4.peg.1052"/>
<accession>A0A0R1QJW1</accession>
<evidence type="ECO:0000313" key="3">
    <source>
        <dbReference type="EMBL" id="KRL44857.1"/>
    </source>
</evidence>
<evidence type="ECO:0000259" key="2">
    <source>
        <dbReference type="PROSITE" id="PS50887"/>
    </source>
</evidence>
<dbReference type="SUPFAM" id="SSF55073">
    <property type="entry name" value="Nucleotide cyclase"/>
    <property type="match status" value="1"/>
</dbReference>
<dbReference type="OrthoDB" id="9759607at2"/>
<dbReference type="GO" id="GO:0052621">
    <property type="term" value="F:diguanylate cyclase activity"/>
    <property type="evidence" value="ECO:0007669"/>
    <property type="project" value="TreeGrafter"/>
</dbReference>
<feature type="transmembrane region" description="Helical" evidence="1">
    <location>
        <begin position="54"/>
        <end position="80"/>
    </location>
</feature>
<comment type="caution">
    <text evidence="3">The sequence shown here is derived from an EMBL/GenBank/DDBJ whole genome shotgun (WGS) entry which is preliminary data.</text>
</comment>
<dbReference type="PANTHER" id="PTHR45138">
    <property type="entry name" value="REGULATORY COMPONENTS OF SENSORY TRANSDUCTION SYSTEM"/>
    <property type="match status" value="1"/>
</dbReference>
<evidence type="ECO:0000256" key="1">
    <source>
        <dbReference type="SAM" id="Phobius"/>
    </source>
</evidence>
<proteinExistence type="predicted"/>
<feature type="transmembrane region" description="Helical" evidence="1">
    <location>
        <begin position="117"/>
        <end position="135"/>
    </location>
</feature>
<protein>
    <submittedName>
        <fullName evidence="3">Signal transduction diguanylate cyclase</fullName>
    </submittedName>
</protein>
<dbReference type="InterPro" id="IPR000160">
    <property type="entry name" value="GGDEF_dom"/>
</dbReference>
<dbReference type="CDD" id="cd01949">
    <property type="entry name" value="GGDEF"/>
    <property type="match status" value="1"/>
</dbReference>